<dbReference type="GO" id="GO:0043001">
    <property type="term" value="P:Golgi to plasma membrane protein transport"/>
    <property type="evidence" value="ECO:0007669"/>
    <property type="project" value="TreeGrafter"/>
</dbReference>
<dbReference type="GO" id="GO:0048194">
    <property type="term" value="P:Golgi vesicle budding"/>
    <property type="evidence" value="ECO:0007669"/>
    <property type="project" value="TreeGrafter"/>
</dbReference>
<keyword evidence="4" id="KW-0472">Membrane</keyword>
<name>A0A8J2YY77_9PROT</name>
<dbReference type="PANTHER" id="PTHR12704:SF2">
    <property type="entry name" value="GOLGI PHOSPHOPROTEIN 3 HOMOLOG SAURON"/>
    <property type="match status" value="1"/>
</dbReference>
<dbReference type="GO" id="GO:0012505">
    <property type="term" value="C:endomembrane system"/>
    <property type="evidence" value="ECO:0007669"/>
    <property type="project" value="UniProtKB-ARBA"/>
</dbReference>
<dbReference type="PANTHER" id="PTHR12704">
    <property type="entry name" value="TRANS-GOLGI PROTEIN GMX33"/>
    <property type="match status" value="1"/>
</dbReference>
<dbReference type="RefSeq" id="WP_189051162.1">
    <property type="nucleotide sequence ID" value="NZ_BMJQ01000016.1"/>
</dbReference>
<accession>A0A8J2YY77</accession>
<protein>
    <recommendedName>
        <fullName evidence="7">GPP34 family phosphoprotein</fullName>
    </recommendedName>
</protein>
<evidence type="ECO:0000256" key="3">
    <source>
        <dbReference type="ARBA" id="ARBA00023121"/>
    </source>
</evidence>
<reference evidence="5" key="2">
    <citation type="submission" date="2020-09" db="EMBL/GenBank/DDBJ databases">
        <authorList>
            <person name="Sun Q."/>
            <person name="Zhou Y."/>
        </authorList>
    </citation>
    <scope>NUCLEOTIDE SEQUENCE</scope>
    <source>
        <strain evidence="5">CGMCC 1.15725</strain>
    </source>
</reference>
<evidence type="ECO:0000313" key="6">
    <source>
        <dbReference type="Proteomes" id="UP000646365"/>
    </source>
</evidence>
<sequence length="217" mass="23511">MVTLAEELLLLLLDDRTGHLAPISRAGLTCGLAGAVLMDLEIRGRICVEAACLAVTDPAATGEPLLDPALVELAAAPARLDAAAWIRHFAAEGEAFYDEALDRLLRRGVLREVCEKFLWVMETRRYPVVDDRELKEAKLRLLSILLGTCTPDAHDVALINLADVCGIFRLILQDRELEPARARIAEVAALDPIGRATAAVIQEIEAETQAAAAMLRG</sequence>
<dbReference type="Pfam" id="PF05719">
    <property type="entry name" value="GPP34"/>
    <property type="match status" value="1"/>
</dbReference>
<keyword evidence="2" id="KW-0333">Golgi apparatus</keyword>
<evidence type="ECO:0000313" key="5">
    <source>
        <dbReference type="EMBL" id="GGF39830.1"/>
    </source>
</evidence>
<dbReference type="GO" id="GO:0070273">
    <property type="term" value="F:phosphatidylinositol-4-phosphate binding"/>
    <property type="evidence" value="ECO:0007669"/>
    <property type="project" value="InterPro"/>
</dbReference>
<dbReference type="GO" id="GO:0007030">
    <property type="term" value="P:Golgi organization"/>
    <property type="evidence" value="ECO:0007669"/>
    <property type="project" value="TreeGrafter"/>
</dbReference>
<gene>
    <name evidence="5" type="ORF">GCM10011611_52780</name>
</gene>
<evidence type="ECO:0000256" key="1">
    <source>
        <dbReference type="ARBA" id="ARBA00004255"/>
    </source>
</evidence>
<evidence type="ECO:0000256" key="2">
    <source>
        <dbReference type="ARBA" id="ARBA00023034"/>
    </source>
</evidence>
<reference evidence="5" key="1">
    <citation type="journal article" date="2014" name="Int. J. Syst. Evol. Microbiol.">
        <title>Complete genome sequence of Corynebacterium casei LMG S-19264T (=DSM 44701T), isolated from a smear-ripened cheese.</title>
        <authorList>
            <consortium name="US DOE Joint Genome Institute (JGI-PGF)"/>
            <person name="Walter F."/>
            <person name="Albersmeier A."/>
            <person name="Kalinowski J."/>
            <person name="Ruckert C."/>
        </authorList>
    </citation>
    <scope>NUCLEOTIDE SEQUENCE</scope>
    <source>
        <strain evidence="5">CGMCC 1.15725</strain>
    </source>
</reference>
<keyword evidence="3" id="KW-0446">Lipid-binding</keyword>
<comment type="caution">
    <text evidence="5">The sequence shown here is derived from an EMBL/GenBank/DDBJ whole genome shotgun (WGS) entry which is preliminary data.</text>
</comment>
<proteinExistence type="predicted"/>
<dbReference type="Proteomes" id="UP000646365">
    <property type="component" value="Unassembled WGS sequence"/>
</dbReference>
<keyword evidence="6" id="KW-1185">Reference proteome</keyword>
<dbReference type="InterPro" id="IPR038261">
    <property type="entry name" value="GPP34-like_sf"/>
</dbReference>
<evidence type="ECO:0008006" key="7">
    <source>
        <dbReference type="Google" id="ProtNLM"/>
    </source>
</evidence>
<organism evidence="5 6">
    <name type="scientific">Aliidongia dinghuensis</name>
    <dbReference type="NCBI Taxonomy" id="1867774"/>
    <lineage>
        <taxon>Bacteria</taxon>
        <taxon>Pseudomonadati</taxon>
        <taxon>Pseudomonadota</taxon>
        <taxon>Alphaproteobacteria</taxon>
        <taxon>Rhodospirillales</taxon>
        <taxon>Dongiaceae</taxon>
        <taxon>Aliidongia</taxon>
    </lineage>
</organism>
<evidence type="ECO:0000256" key="4">
    <source>
        <dbReference type="ARBA" id="ARBA00023136"/>
    </source>
</evidence>
<comment type="subcellular location">
    <subcellularLocation>
        <location evidence="1">Golgi apparatus membrane</location>
        <topology evidence="1">Peripheral membrane protein</topology>
        <orientation evidence="1">Cytoplasmic side</orientation>
    </subcellularLocation>
</comment>
<dbReference type="Gene3D" id="1.10.3630.10">
    <property type="entry name" value="yeast vps74-n-term truncation variant domain like"/>
    <property type="match status" value="1"/>
</dbReference>
<dbReference type="EMBL" id="BMJQ01000016">
    <property type="protein sequence ID" value="GGF39830.1"/>
    <property type="molecule type" value="Genomic_DNA"/>
</dbReference>
<dbReference type="InterPro" id="IPR008628">
    <property type="entry name" value="GPP34-like"/>
</dbReference>
<dbReference type="GO" id="GO:0006890">
    <property type="term" value="P:retrograde vesicle-mediated transport, Golgi to endoplasmic reticulum"/>
    <property type="evidence" value="ECO:0007669"/>
    <property type="project" value="TreeGrafter"/>
</dbReference>
<dbReference type="AlphaFoldDB" id="A0A8J2YY77"/>
<dbReference type="GO" id="GO:0005829">
    <property type="term" value="C:cytosol"/>
    <property type="evidence" value="ECO:0007669"/>
    <property type="project" value="TreeGrafter"/>
</dbReference>